<dbReference type="InterPro" id="IPR047801">
    <property type="entry name" value="Peptidase_C45"/>
</dbReference>
<dbReference type="AlphaFoldDB" id="A0A9P4I467"/>
<dbReference type="EMBL" id="ML978138">
    <property type="protein sequence ID" value="KAF2093449.1"/>
    <property type="molecule type" value="Genomic_DNA"/>
</dbReference>
<reference evidence="2" key="1">
    <citation type="journal article" date="2020" name="Stud. Mycol.">
        <title>101 Dothideomycetes genomes: a test case for predicting lifestyles and emergence of pathogens.</title>
        <authorList>
            <person name="Haridas S."/>
            <person name="Albert R."/>
            <person name="Binder M."/>
            <person name="Bloem J."/>
            <person name="Labutti K."/>
            <person name="Salamov A."/>
            <person name="Andreopoulos B."/>
            <person name="Baker S."/>
            <person name="Barry K."/>
            <person name="Bills G."/>
            <person name="Bluhm B."/>
            <person name="Cannon C."/>
            <person name="Castanera R."/>
            <person name="Culley D."/>
            <person name="Daum C."/>
            <person name="Ezra D."/>
            <person name="Gonzalez J."/>
            <person name="Henrissat B."/>
            <person name="Kuo A."/>
            <person name="Liang C."/>
            <person name="Lipzen A."/>
            <person name="Lutzoni F."/>
            <person name="Magnuson J."/>
            <person name="Mondo S."/>
            <person name="Nolan M."/>
            <person name="Ohm R."/>
            <person name="Pangilinan J."/>
            <person name="Park H.-J."/>
            <person name="Ramirez L."/>
            <person name="Alfaro M."/>
            <person name="Sun H."/>
            <person name="Tritt A."/>
            <person name="Yoshinaga Y."/>
            <person name="Zwiers L.-H."/>
            <person name="Turgeon B."/>
            <person name="Goodwin S."/>
            <person name="Spatafora J."/>
            <person name="Crous P."/>
            <person name="Grigoriev I."/>
        </authorList>
    </citation>
    <scope>NUCLEOTIDE SEQUENCE</scope>
    <source>
        <strain evidence="2">CBS 133067</strain>
    </source>
</reference>
<comment type="caution">
    <text evidence="2">The sequence shown here is derived from an EMBL/GenBank/DDBJ whole genome shotgun (WGS) entry which is preliminary data.</text>
</comment>
<name>A0A9P4I467_9PEZI</name>
<evidence type="ECO:0000259" key="1">
    <source>
        <dbReference type="Pfam" id="PF03417"/>
    </source>
</evidence>
<dbReference type="Gene3D" id="3.60.60.10">
    <property type="entry name" value="Penicillin V Acylase, Chain A"/>
    <property type="match status" value="1"/>
</dbReference>
<protein>
    <submittedName>
        <fullName evidence="2">Isopenicillin-N N-acyltransferase</fullName>
    </submittedName>
</protein>
<dbReference type="Pfam" id="PF03417">
    <property type="entry name" value="AAT"/>
    <property type="match status" value="1"/>
</dbReference>
<keyword evidence="3" id="KW-1185">Reference proteome</keyword>
<feature type="domain" description="Peptidase C45 hydrolase" evidence="1">
    <location>
        <begin position="106"/>
        <end position="333"/>
    </location>
</feature>
<proteinExistence type="predicted"/>
<dbReference type="Proteomes" id="UP000799772">
    <property type="component" value="Unassembled WGS sequence"/>
</dbReference>
<gene>
    <name evidence="2" type="ORF">NA57DRAFT_61563</name>
</gene>
<sequence length="344" mass="38080">MLEIHCSGTPYEIGLQHGRAAAPQISGTINFYAGLFRDNAKLDWPAVTKTAMDFEPVIKKKWPAYWEEMQGVADGADKTLADIIAINVRTEINFGLFTDGCTALSWKTSGGKSWLAQNWDWQEAQKPNIVVLHIEQEGKPSIKMVSEAGLIGKIGLNSKGVGICLNAIRAKGMDITRIPCHLGLRLALESESKEEAVAKLEKYDVASACHYLLADAKDGGIGIEWSSVDGKKIEMDTQGRVFHSNHYVKTHGIKENQILADSKDRIKRIEELSNELKEDELNFDNVFNIFKDEQGLPGAICRYEAPPTTTSATLFNIVMELQEKKAMVTMGRPVAPGERVELAF</sequence>
<dbReference type="PANTHER" id="PTHR34180:SF1">
    <property type="entry name" value="BETA-ALANYL-DOPAMINE_CARCININE HYDROLASE"/>
    <property type="match status" value="1"/>
</dbReference>
<dbReference type="OrthoDB" id="189997at2759"/>
<evidence type="ECO:0000313" key="2">
    <source>
        <dbReference type="EMBL" id="KAF2093449.1"/>
    </source>
</evidence>
<accession>A0A9P4I467</accession>
<organism evidence="2 3">
    <name type="scientific">Rhizodiscina lignyota</name>
    <dbReference type="NCBI Taxonomy" id="1504668"/>
    <lineage>
        <taxon>Eukaryota</taxon>
        <taxon>Fungi</taxon>
        <taxon>Dikarya</taxon>
        <taxon>Ascomycota</taxon>
        <taxon>Pezizomycotina</taxon>
        <taxon>Dothideomycetes</taxon>
        <taxon>Pleosporomycetidae</taxon>
        <taxon>Aulographales</taxon>
        <taxon>Rhizodiscinaceae</taxon>
        <taxon>Rhizodiscina</taxon>
    </lineage>
</organism>
<dbReference type="PANTHER" id="PTHR34180">
    <property type="entry name" value="PEPTIDASE C45"/>
    <property type="match status" value="1"/>
</dbReference>
<dbReference type="NCBIfam" id="NF040521">
    <property type="entry name" value="C45_proenzyme"/>
    <property type="match status" value="1"/>
</dbReference>
<evidence type="ECO:0000313" key="3">
    <source>
        <dbReference type="Proteomes" id="UP000799772"/>
    </source>
</evidence>
<dbReference type="Gene3D" id="1.10.10.2120">
    <property type="match status" value="1"/>
</dbReference>
<dbReference type="InterPro" id="IPR005079">
    <property type="entry name" value="Peptidase_C45_hydrolase"/>
</dbReference>
<dbReference type="InterPro" id="IPR047794">
    <property type="entry name" value="C45_proenzyme-like"/>
</dbReference>